<feature type="transmembrane region" description="Helical" evidence="12">
    <location>
        <begin position="51"/>
        <end position="69"/>
    </location>
</feature>
<gene>
    <name evidence="13" type="ORF">GSLYS_00000883001</name>
</gene>
<dbReference type="Gene3D" id="1.20.1730.10">
    <property type="entry name" value="Sodium/glucose cotransporter"/>
    <property type="match status" value="1"/>
</dbReference>
<evidence type="ECO:0000256" key="11">
    <source>
        <dbReference type="RuleBase" id="RU362091"/>
    </source>
</evidence>
<comment type="caution">
    <text evidence="13">The sequence shown here is derived from an EMBL/GenBank/DDBJ whole genome shotgun (WGS) entry which is preliminary data.</text>
</comment>
<comment type="similarity">
    <text evidence="2 11">Belongs to the sodium:solute symporter (SSF) (TC 2.A.21) family.</text>
</comment>
<feature type="transmembrane region" description="Helical" evidence="12">
    <location>
        <begin position="75"/>
        <end position="98"/>
    </location>
</feature>
<comment type="subcellular location">
    <subcellularLocation>
        <location evidence="1">Cell membrane</location>
        <topology evidence="1">Multi-pass membrane protein</topology>
    </subcellularLocation>
</comment>
<dbReference type="PROSITE" id="PS50283">
    <property type="entry name" value="NA_SOLUT_SYMP_3"/>
    <property type="match status" value="1"/>
</dbReference>
<keyword evidence="4" id="KW-1003">Cell membrane</keyword>
<dbReference type="GO" id="GO:0006814">
    <property type="term" value="P:sodium ion transport"/>
    <property type="evidence" value="ECO:0007669"/>
    <property type="project" value="UniProtKB-KW"/>
</dbReference>
<proteinExistence type="inferred from homology"/>
<dbReference type="PANTHER" id="PTHR42985:SF40">
    <property type="entry name" value="LD47995P-RELATED"/>
    <property type="match status" value="1"/>
</dbReference>
<dbReference type="InterPro" id="IPR038377">
    <property type="entry name" value="Na/Glc_symporter_sf"/>
</dbReference>
<evidence type="ECO:0000256" key="5">
    <source>
        <dbReference type="ARBA" id="ARBA00022692"/>
    </source>
</evidence>
<organism evidence="13 14">
    <name type="scientific">Lymnaea stagnalis</name>
    <name type="common">Great pond snail</name>
    <name type="synonym">Helix stagnalis</name>
    <dbReference type="NCBI Taxonomy" id="6523"/>
    <lineage>
        <taxon>Eukaryota</taxon>
        <taxon>Metazoa</taxon>
        <taxon>Spiralia</taxon>
        <taxon>Lophotrochozoa</taxon>
        <taxon>Mollusca</taxon>
        <taxon>Gastropoda</taxon>
        <taxon>Heterobranchia</taxon>
        <taxon>Euthyneura</taxon>
        <taxon>Panpulmonata</taxon>
        <taxon>Hygrophila</taxon>
        <taxon>Lymnaeoidea</taxon>
        <taxon>Lymnaeidae</taxon>
        <taxon>Lymnaea</taxon>
    </lineage>
</organism>
<evidence type="ECO:0000256" key="2">
    <source>
        <dbReference type="ARBA" id="ARBA00006434"/>
    </source>
</evidence>
<feature type="transmembrane region" description="Helical" evidence="12">
    <location>
        <begin position="12"/>
        <end position="31"/>
    </location>
</feature>
<reference evidence="13 14" key="1">
    <citation type="submission" date="2024-04" db="EMBL/GenBank/DDBJ databases">
        <authorList>
            <consortium name="Genoscope - CEA"/>
            <person name="William W."/>
        </authorList>
    </citation>
    <scope>NUCLEOTIDE SEQUENCE [LARGE SCALE GENOMIC DNA]</scope>
</reference>
<dbReference type="GO" id="GO:0015293">
    <property type="term" value="F:symporter activity"/>
    <property type="evidence" value="ECO:0007669"/>
    <property type="project" value="TreeGrafter"/>
</dbReference>
<dbReference type="Pfam" id="PF00474">
    <property type="entry name" value="SSF"/>
    <property type="match status" value="1"/>
</dbReference>
<evidence type="ECO:0000256" key="6">
    <source>
        <dbReference type="ARBA" id="ARBA00022989"/>
    </source>
</evidence>
<name>A0AAV2GZQ2_LYMST</name>
<evidence type="ECO:0000256" key="3">
    <source>
        <dbReference type="ARBA" id="ARBA00022448"/>
    </source>
</evidence>
<keyword evidence="8" id="KW-0406">Ion transport</keyword>
<dbReference type="PANTHER" id="PTHR42985">
    <property type="entry name" value="SODIUM-COUPLED MONOCARBOXYLATE TRANSPORTER"/>
    <property type="match status" value="1"/>
</dbReference>
<dbReference type="EMBL" id="CAXITT010000008">
    <property type="protein sequence ID" value="CAL1526706.1"/>
    <property type="molecule type" value="Genomic_DNA"/>
</dbReference>
<feature type="non-terminal residue" evidence="13">
    <location>
        <position position="137"/>
    </location>
</feature>
<keyword evidence="6 12" id="KW-1133">Transmembrane helix</keyword>
<evidence type="ECO:0000256" key="7">
    <source>
        <dbReference type="ARBA" id="ARBA00023053"/>
    </source>
</evidence>
<keyword evidence="5 12" id="KW-0812">Transmembrane</keyword>
<dbReference type="InterPro" id="IPR051163">
    <property type="entry name" value="Sodium:Solute_Symporter_SSF"/>
</dbReference>
<accession>A0AAV2GZQ2</accession>
<keyword evidence="7" id="KW-0915">Sodium</keyword>
<keyword evidence="3" id="KW-0813">Transport</keyword>
<evidence type="ECO:0000256" key="8">
    <source>
        <dbReference type="ARBA" id="ARBA00023065"/>
    </source>
</evidence>
<keyword evidence="10" id="KW-0739">Sodium transport</keyword>
<evidence type="ECO:0000313" key="13">
    <source>
        <dbReference type="EMBL" id="CAL1526706.1"/>
    </source>
</evidence>
<evidence type="ECO:0000256" key="4">
    <source>
        <dbReference type="ARBA" id="ARBA00022475"/>
    </source>
</evidence>
<evidence type="ECO:0008006" key="15">
    <source>
        <dbReference type="Google" id="ProtNLM"/>
    </source>
</evidence>
<sequence>MDSSVSLQVEDYVVIAVTLLVPLGIGVLFAVRDANKATRDVYLLGERRMSLFPVTLSLFATYVSAISLMGSPTDIYTYGSMFIIIHVGFGIAFMIGAFTMVPLMHPLRVTSIYEYLQKRFNSTTVRVFSVTVGMLTT</sequence>
<evidence type="ECO:0000256" key="1">
    <source>
        <dbReference type="ARBA" id="ARBA00004651"/>
    </source>
</evidence>
<evidence type="ECO:0000256" key="9">
    <source>
        <dbReference type="ARBA" id="ARBA00023136"/>
    </source>
</evidence>
<dbReference type="InterPro" id="IPR001734">
    <property type="entry name" value="Na/solute_symporter"/>
</dbReference>
<evidence type="ECO:0000313" key="14">
    <source>
        <dbReference type="Proteomes" id="UP001497497"/>
    </source>
</evidence>
<dbReference type="AlphaFoldDB" id="A0AAV2GZQ2"/>
<keyword evidence="9 12" id="KW-0472">Membrane</keyword>
<evidence type="ECO:0000256" key="12">
    <source>
        <dbReference type="SAM" id="Phobius"/>
    </source>
</evidence>
<dbReference type="GO" id="GO:0005886">
    <property type="term" value="C:plasma membrane"/>
    <property type="evidence" value="ECO:0007669"/>
    <property type="project" value="UniProtKB-SubCell"/>
</dbReference>
<dbReference type="Proteomes" id="UP001497497">
    <property type="component" value="Unassembled WGS sequence"/>
</dbReference>
<evidence type="ECO:0000256" key="10">
    <source>
        <dbReference type="ARBA" id="ARBA00023201"/>
    </source>
</evidence>
<keyword evidence="14" id="KW-1185">Reference proteome</keyword>
<protein>
    <recommendedName>
        <fullName evidence="15">Sodium-dependent multivitamin transporter</fullName>
    </recommendedName>
</protein>